<reference evidence="2 3" key="1">
    <citation type="submission" date="2016-08" db="EMBL/GenBank/DDBJ databases">
        <title>Complete genome sequence of Bacillus muralis G25-68, a strain with toxicity to nematodes.</title>
        <authorList>
            <person name="Zheng Z."/>
        </authorList>
    </citation>
    <scope>NUCLEOTIDE SEQUENCE [LARGE SCALE GENOMIC DNA]</scope>
    <source>
        <strain evidence="2 3">G25-68</strain>
    </source>
</reference>
<sequence>MYRNKNTALVIFLCILLFLFLVVMAFRHITVYFVFSSGIGPLLFIGLIILAIMLLFIKGYR</sequence>
<evidence type="ECO:0000313" key="2">
    <source>
        <dbReference type="EMBL" id="AOH56326.1"/>
    </source>
</evidence>
<accession>A0A1B3XSZ4</accession>
<proteinExistence type="predicted"/>
<feature type="transmembrane region" description="Helical" evidence="1">
    <location>
        <begin position="7"/>
        <end position="26"/>
    </location>
</feature>
<dbReference type="RefSeq" id="WP_064465668.1">
    <property type="nucleotide sequence ID" value="NZ_CP017080.1"/>
</dbReference>
<protein>
    <submittedName>
        <fullName evidence="2">Uncharacterized protein</fullName>
    </submittedName>
</protein>
<dbReference type="Proteomes" id="UP000077926">
    <property type="component" value="Chromosome"/>
</dbReference>
<organism evidence="2 3">
    <name type="scientific">Peribacillus muralis</name>
    <dbReference type="NCBI Taxonomy" id="264697"/>
    <lineage>
        <taxon>Bacteria</taxon>
        <taxon>Bacillati</taxon>
        <taxon>Bacillota</taxon>
        <taxon>Bacilli</taxon>
        <taxon>Bacillales</taxon>
        <taxon>Bacillaceae</taxon>
        <taxon>Peribacillus</taxon>
    </lineage>
</organism>
<keyword evidence="3" id="KW-1185">Reference proteome</keyword>
<name>A0A1B3XSZ4_9BACI</name>
<keyword evidence="1" id="KW-0472">Membrane</keyword>
<dbReference type="KEGG" id="bmur:ABE28_018325"/>
<evidence type="ECO:0000313" key="3">
    <source>
        <dbReference type="Proteomes" id="UP000077926"/>
    </source>
</evidence>
<dbReference type="AlphaFoldDB" id="A0A1B3XSZ4"/>
<evidence type="ECO:0000256" key="1">
    <source>
        <dbReference type="SAM" id="Phobius"/>
    </source>
</evidence>
<dbReference type="STRING" id="264697.ABE28_018325"/>
<dbReference type="EMBL" id="CP017080">
    <property type="protein sequence ID" value="AOH56326.1"/>
    <property type="molecule type" value="Genomic_DNA"/>
</dbReference>
<keyword evidence="1" id="KW-1133">Transmembrane helix</keyword>
<keyword evidence="1" id="KW-0812">Transmembrane</keyword>
<gene>
    <name evidence="2" type="ORF">ABE28_018325</name>
</gene>
<feature type="transmembrane region" description="Helical" evidence="1">
    <location>
        <begin position="32"/>
        <end position="57"/>
    </location>
</feature>